<gene>
    <name evidence="1" type="ORF">T02_8366</name>
</gene>
<evidence type="ECO:0000313" key="1">
    <source>
        <dbReference type="EMBL" id="KRZ46749.1"/>
    </source>
</evidence>
<organism evidence="1 2">
    <name type="scientific">Trichinella nativa</name>
    <dbReference type="NCBI Taxonomy" id="6335"/>
    <lineage>
        <taxon>Eukaryota</taxon>
        <taxon>Metazoa</taxon>
        <taxon>Ecdysozoa</taxon>
        <taxon>Nematoda</taxon>
        <taxon>Enoplea</taxon>
        <taxon>Dorylaimia</taxon>
        <taxon>Trichinellida</taxon>
        <taxon>Trichinellidae</taxon>
        <taxon>Trichinella</taxon>
    </lineage>
</organism>
<evidence type="ECO:0000313" key="2">
    <source>
        <dbReference type="Proteomes" id="UP000054721"/>
    </source>
</evidence>
<protein>
    <submittedName>
        <fullName evidence="1">Uncharacterized protein</fullName>
    </submittedName>
</protein>
<proteinExistence type="predicted"/>
<accession>A0A0V1KHP0</accession>
<reference evidence="1 2" key="1">
    <citation type="submission" date="2015-05" db="EMBL/GenBank/DDBJ databases">
        <title>Evolution of Trichinella species and genotypes.</title>
        <authorList>
            <person name="Korhonen P.K."/>
            <person name="Edoardo P."/>
            <person name="Giuseppe L.R."/>
            <person name="Gasser R.B."/>
        </authorList>
    </citation>
    <scope>NUCLEOTIDE SEQUENCE [LARGE SCALE GENOMIC DNA]</scope>
    <source>
        <strain evidence="1">ISS10</strain>
    </source>
</reference>
<comment type="caution">
    <text evidence="1">The sequence shown here is derived from an EMBL/GenBank/DDBJ whole genome shotgun (WGS) entry which is preliminary data.</text>
</comment>
<name>A0A0V1KHP0_9BILA</name>
<dbReference type="EMBL" id="JYDW01002335">
    <property type="protein sequence ID" value="KRZ46749.1"/>
    <property type="molecule type" value="Genomic_DNA"/>
</dbReference>
<dbReference type="AlphaFoldDB" id="A0A0V1KHP0"/>
<sequence length="31" mass="3636">MILLKMFSGPWSWDSSSSSIPIILRFNIFFD</sequence>
<dbReference type="Proteomes" id="UP000054721">
    <property type="component" value="Unassembled WGS sequence"/>
</dbReference>
<keyword evidence="2" id="KW-1185">Reference proteome</keyword>